<protein>
    <submittedName>
        <fullName evidence="1">Uncharacterized protein</fullName>
    </submittedName>
</protein>
<gene>
    <name evidence="1" type="ORF">B521_0036</name>
</gene>
<evidence type="ECO:0000313" key="2">
    <source>
        <dbReference type="Proteomes" id="UP000308874"/>
    </source>
</evidence>
<reference evidence="1 2" key="1">
    <citation type="submission" date="2019-02" db="EMBL/GenBank/DDBJ databases">
        <title>Isolation of virulent Lactobacillus brevis phages.</title>
        <authorList>
            <person name="Feyereisen M."/>
            <person name="Mahony J."/>
            <person name="O'Sullivan T."/>
            <person name="van Sinderen D."/>
        </authorList>
    </citation>
    <scope>NUCLEOTIDE SEQUENCE [LARGE SCALE GENOMIC DNA]</scope>
</reference>
<name>A0A4Y5FEF0_9CAUD</name>
<evidence type="ECO:0000313" key="1">
    <source>
        <dbReference type="EMBL" id="QBJ03386.1"/>
    </source>
</evidence>
<dbReference type="EMBL" id="MK504443">
    <property type="protein sequence ID" value="QBJ03386.1"/>
    <property type="molecule type" value="Genomic_DNA"/>
</dbReference>
<proteinExistence type="predicted"/>
<sequence length="110" mass="12710">MDFKKELENDREYYESFLLGHQVDLIIGDALITYEINDPVELIINLKIAKEDLMRLDKKKVIELVEEKMYDVKGNVKGARLNCIKVGNPVTKEDKKFLEGLGIPVEELKD</sequence>
<accession>A0A4Y5FEF0</accession>
<dbReference type="Proteomes" id="UP000308874">
    <property type="component" value="Segment"/>
</dbReference>
<organism evidence="1 2">
    <name type="scientific">Lactobacillus phage 521B</name>
    <dbReference type="NCBI Taxonomy" id="2510942"/>
    <lineage>
        <taxon>Viruses</taxon>
        <taxon>Duplodnaviria</taxon>
        <taxon>Heunggongvirae</taxon>
        <taxon>Uroviricota</taxon>
        <taxon>Caudoviricetes</taxon>
        <taxon>Herelleviridae</taxon>
        <taxon>Tybeckvirus</taxon>
        <taxon>Tybeckvirus tv521B</taxon>
    </lineage>
</organism>
<keyword evidence="2" id="KW-1185">Reference proteome</keyword>